<reference evidence="10" key="1">
    <citation type="submission" date="2023-06" db="EMBL/GenBank/DDBJ databases">
        <title>Genome-scale phylogeny and comparative genomics of the fungal order Sordariales.</title>
        <authorList>
            <consortium name="Lawrence Berkeley National Laboratory"/>
            <person name="Hensen N."/>
            <person name="Bonometti L."/>
            <person name="Westerberg I."/>
            <person name="Brannstrom I.O."/>
            <person name="Guillou S."/>
            <person name="Cros-Aarteil S."/>
            <person name="Calhoun S."/>
            <person name="Haridas S."/>
            <person name="Kuo A."/>
            <person name="Mondo S."/>
            <person name="Pangilinan J."/>
            <person name="Riley R."/>
            <person name="Labutti K."/>
            <person name="Andreopoulos B."/>
            <person name="Lipzen A."/>
            <person name="Chen C."/>
            <person name="Yanf M."/>
            <person name="Daum C."/>
            <person name="Ng V."/>
            <person name="Clum A."/>
            <person name="Steindorff A."/>
            <person name="Ohm R."/>
            <person name="Martin F."/>
            <person name="Silar P."/>
            <person name="Natvig D."/>
            <person name="Lalanne C."/>
            <person name="Gautier V."/>
            <person name="Ament-Velasquez S.L."/>
            <person name="Kruys A."/>
            <person name="Hutchinson M.I."/>
            <person name="Powell A.J."/>
            <person name="Barry K."/>
            <person name="Miller A.N."/>
            <person name="Grigoriev I.V."/>
            <person name="Debuchy R."/>
            <person name="Gladieux P."/>
            <person name="Thoren M.H."/>
            <person name="Johannesson H."/>
        </authorList>
    </citation>
    <scope>NUCLEOTIDE SEQUENCE</scope>
    <source>
        <strain evidence="10">CBS 307.81</strain>
    </source>
</reference>
<dbReference type="InterPro" id="IPR007235">
    <property type="entry name" value="Glyco_trans_28_C"/>
</dbReference>
<comment type="function">
    <text evidence="4 7">Involved in protein N-glycosylation. Essential for the second step of the dolichol-linked oligosaccharide pathway.</text>
</comment>
<dbReference type="PANTHER" id="PTHR47043">
    <property type="entry name" value="UDP-N-ACETYLGLUCOSAMINE TRANSFERASE SUBUNIT ALG13"/>
    <property type="match status" value="1"/>
</dbReference>
<keyword evidence="7" id="KW-0256">Endoplasmic reticulum</keyword>
<comment type="similarity">
    <text evidence="7">Belongs to the glycosyltransferase 28 family.</text>
</comment>
<feature type="compositionally biased region" description="Polar residues" evidence="8">
    <location>
        <begin position="1"/>
        <end position="10"/>
    </location>
</feature>
<evidence type="ECO:0000256" key="3">
    <source>
        <dbReference type="ARBA" id="ARBA00017468"/>
    </source>
</evidence>
<comment type="caution">
    <text evidence="10">The sequence shown here is derived from an EMBL/GenBank/DDBJ whole genome shotgun (WGS) entry which is preliminary data.</text>
</comment>
<evidence type="ECO:0000256" key="7">
    <source>
        <dbReference type="RuleBase" id="RU362128"/>
    </source>
</evidence>
<feature type="region of interest" description="Disordered" evidence="8">
    <location>
        <begin position="334"/>
        <end position="360"/>
    </location>
</feature>
<protein>
    <recommendedName>
        <fullName evidence="3 7">UDP-N-acetylglucosamine transferase subunit ALG13</fullName>
        <ecNumber evidence="2 7">2.4.1.141</ecNumber>
    </recommendedName>
    <alternativeName>
        <fullName evidence="5 7">Asparagine-linked glycosylation protein 13</fullName>
    </alternativeName>
</protein>
<dbReference type="Proteomes" id="UP001174997">
    <property type="component" value="Unassembled WGS sequence"/>
</dbReference>
<proteinExistence type="inferred from homology"/>
<evidence type="ECO:0000256" key="5">
    <source>
        <dbReference type="ARBA" id="ARBA00032061"/>
    </source>
</evidence>
<dbReference type="SUPFAM" id="SSF53756">
    <property type="entry name" value="UDP-Glycosyltransferase/glycogen phosphorylase"/>
    <property type="match status" value="1"/>
</dbReference>
<dbReference type="AlphaFoldDB" id="A0AA39Z8T5"/>
<sequence>MTTSTTSTSKVDPPPSPTYSSVETLIDKENPHHDGSQQESSPGRMKKNASRSINGMLPDNDNGTMPAATTNTDATCPDSDKGHDNVQHPNLDKSGSTSSPNSTHQMAAPDEAPVLSGRNCFVTIGSIASFLPLLEQVITSPFLTRLQVAGFKKLTVQCGPNLAWFEAQLETLRSGDLLADLQVECFSYAPDLKPYMLECRGEKGKRLAGCVIAHAGAGTILEVKRYGAPLIVVPNPTLMDNHQLELAVEIQRQGWAVHGKIDNLPHAIDKILQLIQKGRLDHLPPYRPAPFPVPEAERFKLLDWVVLTCYPEEFERKKHLLQLESLDKRQVQRQEAGVGAGSPTLDANLEPADAARMQLD</sequence>
<feature type="domain" description="Glycosyl transferase family 28 C-terminal" evidence="9">
    <location>
        <begin position="120"/>
        <end position="277"/>
    </location>
</feature>
<dbReference type="EMBL" id="JAULSY010000089">
    <property type="protein sequence ID" value="KAK0666350.1"/>
    <property type="molecule type" value="Genomic_DNA"/>
</dbReference>
<organism evidence="10 11">
    <name type="scientific">Cercophora samala</name>
    <dbReference type="NCBI Taxonomy" id="330535"/>
    <lineage>
        <taxon>Eukaryota</taxon>
        <taxon>Fungi</taxon>
        <taxon>Dikarya</taxon>
        <taxon>Ascomycota</taxon>
        <taxon>Pezizomycotina</taxon>
        <taxon>Sordariomycetes</taxon>
        <taxon>Sordariomycetidae</taxon>
        <taxon>Sordariales</taxon>
        <taxon>Lasiosphaeriaceae</taxon>
        <taxon>Cercophora</taxon>
    </lineage>
</organism>
<gene>
    <name evidence="7" type="primary">ALG13</name>
    <name evidence="10" type="ORF">QBC41DRAFT_150941</name>
</gene>
<dbReference type="GO" id="GO:0006488">
    <property type="term" value="P:dolichol-linked oligosaccharide biosynthetic process"/>
    <property type="evidence" value="ECO:0007669"/>
    <property type="project" value="TreeGrafter"/>
</dbReference>
<dbReference type="GO" id="GO:0004577">
    <property type="term" value="F:N-acetylglucosaminyldiphosphodolichol N-acetylglucosaminyltransferase activity"/>
    <property type="evidence" value="ECO:0007669"/>
    <property type="project" value="UniProtKB-EC"/>
</dbReference>
<dbReference type="InterPro" id="IPR052474">
    <property type="entry name" value="UDP-GlcNAc_transferase"/>
</dbReference>
<evidence type="ECO:0000256" key="8">
    <source>
        <dbReference type="SAM" id="MobiDB-lite"/>
    </source>
</evidence>
<dbReference type="Pfam" id="PF04101">
    <property type="entry name" value="Glyco_tran_28_C"/>
    <property type="match status" value="1"/>
</dbReference>
<evidence type="ECO:0000313" key="11">
    <source>
        <dbReference type="Proteomes" id="UP001174997"/>
    </source>
</evidence>
<keyword evidence="7" id="KW-0328">Glycosyltransferase</keyword>
<comment type="subcellular location">
    <subcellularLocation>
        <location evidence="7">Endoplasmic reticulum</location>
    </subcellularLocation>
</comment>
<evidence type="ECO:0000313" key="10">
    <source>
        <dbReference type="EMBL" id="KAK0666350.1"/>
    </source>
</evidence>
<evidence type="ECO:0000256" key="1">
    <source>
        <dbReference type="ARBA" id="ARBA00011198"/>
    </source>
</evidence>
<feature type="compositionally biased region" description="Polar residues" evidence="8">
    <location>
        <begin position="93"/>
        <end position="105"/>
    </location>
</feature>
<evidence type="ECO:0000256" key="6">
    <source>
        <dbReference type="ARBA" id="ARBA00048184"/>
    </source>
</evidence>
<evidence type="ECO:0000256" key="2">
    <source>
        <dbReference type="ARBA" id="ARBA00012614"/>
    </source>
</evidence>
<dbReference type="PANTHER" id="PTHR47043:SF1">
    <property type="entry name" value="UDP-N-ACETYLGLUCOSAMINE TRANSFERASE SUBUNIT ALG13"/>
    <property type="match status" value="1"/>
</dbReference>
<dbReference type="GO" id="GO:0043541">
    <property type="term" value="C:UDP-N-acetylglucosamine transferase complex"/>
    <property type="evidence" value="ECO:0007669"/>
    <property type="project" value="TreeGrafter"/>
</dbReference>
<feature type="compositionally biased region" description="Basic and acidic residues" evidence="8">
    <location>
        <begin position="25"/>
        <end position="36"/>
    </location>
</feature>
<evidence type="ECO:0000256" key="4">
    <source>
        <dbReference type="ARBA" id="ARBA00024804"/>
    </source>
</evidence>
<accession>A0AA39Z8T5</accession>
<name>A0AA39Z8T5_9PEZI</name>
<comment type="catalytic activity">
    <reaction evidence="6">
        <text>an N-acetyl-alpha-D-glucosaminyl-diphospho-di-trans,poly-cis-dolichol + UDP-N-acetyl-alpha-D-glucosamine = an N,N'-diacetylchitobiosyl-diphospho-di-trans,poly-cis-dolichol + UDP + H(+)</text>
        <dbReference type="Rhea" id="RHEA:23380"/>
        <dbReference type="Rhea" id="RHEA-COMP:19507"/>
        <dbReference type="Rhea" id="RHEA-COMP:19510"/>
        <dbReference type="ChEBI" id="CHEBI:15378"/>
        <dbReference type="ChEBI" id="CHEBI:57269"/>
        <dbReference type="ChEBI" id="CHEBI:57705"/>
        <dbReference type="ChEBI" id="CHEBI:58223"/>
        <dbReference type="ChEBI" id="CHEBI:58427"/>
        <dbReference type="EC" id="2.4.1.141"/>
    </reaction>
</comment>
<dbReference type="Gene3D" id="3.40.50.2000">
    <property type="entry name" value="Glycogen Phosphorylase B"/>
    <property type="match status" value="1"/>
</dbReference>
<comment type="subunit">
    <text evidence="1 7">Heterodimer with ALG14 to form a functional enzyme.</text>
</comment>
<feature type="region of interest" description="Disordered" evidence="8">
    <location>
        <begin position="1"/>
        <end position="109"/>
    </location>
</feature>
<dbReference type="EC" id="2.4.1.141" evidence="2 7"/>
<keyword evidence="7" id="KW-0808">Transferase</keyword>
<feature type="compositionally biased region" description="Polar residues" evidence="8">
    <location>
        <begin position="61"/>
        <end position="74"/>
    </location>
</feature>
<keyword evidence="11" id="KW-1185">Reference proteome</keyword>
<evidence type="ECO:0000259" key="9">
    <source>
        <dbReference type="Pfam" id="PF04101"/>
    </source>
</evidence>